<dbReference type="InterPro" id="IPR012496">
    <property type="entry name" value="TMC_dom"/>
</dbReference>
<protein>
    <recommendedName>
        <fullName evidence="6">Transmembrane channel-like protein</fullName>
    </recommendedName>
</protein>
<feature type="transmembrane region" description="Helical" evidence="6">
    <location>
        <begin position="346"/>
        <end position="368"/>
    </location>
</feature>
<evidence type="ECO:0000256" key="3">
    <source>
        <dbReference type="ARBA" id="ARBA00022692"/>
    </source>
</evidence>
<gene>
    <name evidence="10" type="primary">tmc8</name>
</gene>
<organism evidence="9 10">
    <name type="scientific">Chanos chanos</name>
    <name type="common">Milkfish</name>
    <name type="synonym">Mugil chanos</name>
    <dbReference type="NCBI Taxonomy" id="29144"/>
    <lineage>
        <taxon>Eukaryota</taxon>
        <taxon>Metazoa</taxon>
        <taxon>Chordata</taxon>
        <taxon>Craniata</taxon>
        <taxon>Vertebrata</taxon>
        <taxon>Euteleostomi</taxon>
        <taxon>Actinopterygii</taxon>
        <taxon>Neopterygii</taxon>
        <taxon>Teleostei</taxon>
        <taxon>Ostariophysi</taxon>
        <taxon>Gonorynchiformes</taxon>
        <taxon>Chanidae</taxon>
        <taxon>Chanos</taxon>
    </lineage>
</organism>
<dbReference type="GO" id="GO:0008381">
    <property type="term" value="F:mechanosensitive monoatomic ion channel activity"/>
    <property type="evidence" value="ECO:0007669"/>
    <property type="project" value="TreeGrafter"/>
</dbReference>
<dbReference type="GeneID" id="115810149"/>
<feature type="transmembrane region" description="Helical" evidence="6">
    <location>
        <begin position="311"/>
        <end position="334"/>
    </location>
</feature>
<dbReference type="CTD" id="147138"/>
<evidence type="ECO:0000256" key="4">
    <source>
        <dbReference type="ARBA" id="ARBA00022989"/>
    </source>
</evidence>
<evidence type="ECO:0000259" key="8">
    <source>
        <dbReference type="Pfam" id="PF07810"/>
    </source>
</evidence>
<feature type="transmembrane region" description="Helical" evidence="6">
    <location>
        <begin position="531"/>
        <end position="551"/>
    </location>
</feature>
<dbReference type="InParanoid" id="A0A6J2V4M9"/>
<evidence type="ECO:0000313" key="10">
    <source>
        <dbReference type="RefSeq" id="XP_030627935.1"/>
    </source>
</evidence>
<evidence type="ECO:0000256" key="7">
    <source>
        <dbReference type="SAM" id="MobiDB-lite"/>
    </source>
</evidence>
<proteinExistence type="inferred from homology"/>
<feature type="domain" description="TMC" evidence="8">
    <location>
        <begin position="418"/>
        <end position="529"/>
    </location>
</feature>
<dbReference type="PANTHER" id="PTHR23302">
    <property type="entry name" value="TRANSMEMBRANE CHANNEL-RELATED"/>
    <property type="match status" value="1"/>
</dbReference>
<dbReference type="Pfam" id="PF07810">
    <property type="entry name" value="TMC"/>
    <property type="match status" value="1"/>
</dbReference>
<feature type="transmembrane region" description="Helical" evidence="6">
    <location>
        <begin position="388"/>
        <end position="409"/>
    </location>
</feature>
<accession>A0A6J2V4M9</accession>
<name>A0A6J2V4M9_CHACN</name>
<keyword evidence="4 6" id="KW-1133">Transmembrane helix</keyword>
<dbReference type="RefSeq" id="XP_030627935.1">
    <property type="nucleotide sequence ID" value="XM_030772075.1"/>
</dbReference>
<dbReference type="OrthoDB" id="1936208at2759"/>
<keyword evidence="5 6" id="KW-0472">Membrane</keyword>
<evidence type="ECO:0000256" key="1">
    <source>
        <dbReference type="ARBA" id="ARBA00004141"/>
    </source>
</evidence>
<feature type="transmembrane region" description="Helical" evidence="6">
    <location>
        <begin position="216"/>
        <end position="236"/>
    </location>
</feature>
<dbReference type="AlphaFoldDB" id="A0A6J2V4M9"/>
<evidence type="ECO:0000256" key="6">
    <source>
        <dbReference type="RuleBase" id="RU310713"/>
    </source>
</evidence>
<comment type="subcellular location">
    <subcellularLocation>
        <location evidence="1 6">Membrane</location>
        <topology evidence="1 6">Multi-pass membrane protein</topology>
    </subcellularLocation>
</comment>
<evidence type="ECO:0000313" key="9">
    <source>
        <dbReference type="Proteomes" id="UP000504632"/>
    </source>
</evidence>
<keyword evidence="3 6" id="KW-0812">Transmembrane</keyword>
<evidence type="ECO:0000256" key="5">
    <source>
        <dbReference type="ARBA" id="ARBA00023136"/>
    </source>
</evidence>
<dbReference type="InterPro" id="IPR038900">
    <property type="entry name" value="TMC"/>
</dbReference>
<dbReference type="PANTHER" id="PTHR23302:SF66">
    <property type="entry name" value="TRANSMEMBRANE CHANNEL-LIKE PROTEIN"/>
    <property type="match status" value="1"/>
</dbReference>
<reference evidence="10" key="1">
    <citation type="submission" date="2025-08" db="UniProtKB">
        <authorList>
            <consortium name="RefSeq"/>
        </authorList>
    </citation>
    <scope>IDENTIFICATION</scope>
</reference>
<sequence>MEDRERKHVNFQRLISEESCSSTLSDESCEYYQTEIFDQLPSSLHHRRQRGGSHGSEGGRFSQPLKALPISLREKRNTREHQNLQRVNIGFWESWRQSQQKGCRRIREQMGMVLSGMLPWRRTFHKIEGKFGVGVKAYFVFLRYLLFLNLLHFIIIAGTVLIPTVLYDKNVSEDYPRTNENDSVLNIFLGSGFVERSPVFYGFYKRGSLALTCLNTPILFLLGIACILILSLFMVVRRTVVGFKHTWLTENRYSSNVSYKVFCGWDFCIQDPQTALLKHSFIRNELKMDLEEQKFQQKVSQRSLGQWVRLVFLRVILNFIVLVLLTGSFCMIYYATEYSQIQLTELHWILSLLRGYLPSITITIANFVLPHIFNKIAAFEDYSLSVQLNLTLIRSIFLKLSSLGIYLFFVYTVRDKQCWENKFGMEMYRLFIFDFLACFFFAFFLVYPRARLVEKNPTSKFARIVGKQKFMIPFNVLDLVYSQTITWVGLFYCPLLPGMSVLKLLFIFYIKKFTVLRCCAPASRMFRTSSSSVLFHFMLLLSLLLSIVTLINNIVQFEPGTCGPFKGDKTVFNVTSACVNSLSDPARNAINYLTSEAFAFTLILAEIIILTSCVSRGQANRHAIERLKDMLVMCSSDKRFLVKQHSTWLRRQRRTQTSVRSPGIREGTYFTQWNETSEPLSVPMGESS</sequence>
<dbReference type="GO" id="GO:0005886">
    <property type="term" value="C:plasma membrane"/>
    <property type="evidence" value="ECO:0007669"/>
    <property type="project" value="InterPro"/>
</dbReference>
<feature type="transmembrane region" description="Helical" evidence="6">
    <location>
        <begin position="144"/>
        <end position="167"/>
    </location>
</feature>
<feature type="region of interest" description="Disordered" evidence="7">
    <location>
        <begin position="43"/>
        <end position="63"/>
    </location>
</feature>
<comment type="similarity">
    <text evidence="2 6">Belongs to the TMC family.</text>
</comment>
<keyword evidence="9" id="KW-1185">Reference proteome</keyword>
<evidence type="ECO:0000256" key="2">
    <source>
        <dbReference type="ARBA" id="ARBA00006510"/>
    </source>
</evidence>
<feature type="transmembrane region" description="Helical" evidence="6">
    <location>
        <begin position="485"/>
        <end position="510"/>
    </location>
</feature>
<dbReference type="Proteomes" id="UP000504632">
    <property type="component" value="Chromosome 4"/>
</dbReference>
<feature type="transmembrane region" description="Helical" evidence="6">
    <location>
        <begin position="430"/>
        <end position="447"/>
    </location>
</feature>